<gene>
    <name evidence="2" type="ORF">X560_0881</name>
</gene>
<evidence type="ECO:0000313" key="3">
    <source>
        <dbReference type="Proteomes" id="UP000052258"/>
    </source>
</evidence>
<feature type="transmembrane region" description="Helical" evidence="1">
    <location>
        <begin position="31"/>
        <end position="52"/>
    </location>
</feature>
<dbReference type="AlphaFoldDB" id="A0A0J8GCQ1"/>
<accession>A0A0J8GCQ1</accession>
<dbReference type="PATRIC" id="fig|1430899.3.peg.906"/>
<comment type="caution">
    <text evidence="2">The sequence shown here is derived from an EMBL/GenBank/DDBJ whole genome shotgun (WGS) entry which is preliminary data.</text>
</comment>
<keyword evidence="1" id="KW-1133">Transmembrane helix</keyword>
<dbReference type="Proteomes" id="UP000052258">
    <property type="component" value="Unassembled WGS sequence"/>
</dbReference>
<protein>
    <submittedName>
        <fullName evidence="2">Uncharacterized protein</fullName>
    </submittedName>
</protein>
<evidence type="ECO:0000256" key="1">
    <source>
        <dbReference type="SAM" id="Phobius"/>
    </source>
</evidence>
<keyword evidence="1" id="KW-0812">Transmembrane</keyword>
<reference evidence="2 3" key="1">
    <citation type="journal article" date="2015" name="Genome Biol. Evol.">
        <title>Comparative Genomics of Listeria Sensu Lato: Genus-Wide Differences in Evolutionary Dynamics and the Progressive Gain of Complex, Potentially Pathogenicity-Related Traits through Lateral Gene Transfer.</title>
        <authorList>
            <person name="Chiara M."/>
            <person name="Caruso M."/>
            <person name="D'Erchia A.M."/>
            <person name="Manzari C."/>
            <person name="Fraccalvieri R."/>
            <person name="Goffredo E."/>
            <person name="Latorre L."/>
            <person name="Miccolupo A."/>
            <person name="Padalino I."/>
            <person name="Santagada G."/>
            <person name="Chiocco D."/>
            <person name="Pesole G."/>
            <person name="Horner D.S."/>
            <person name="Parisi A."/>
        </authorList>
    </citation>
    <scope>NUCLEOTIDE SEQUENCE [LARGE SCALE GENOMIC DNA]</scope>
    <source>
        <strain evidence="2 3">1991</strain>
    </source>
</reference>
<proteinExistence type="predicted"/>
<name>A0A0J8GCQ1_9LIST</name>
<dbReference type="EMBL" id="AZHO01000009">
    <property type="protein sequence ID" value="KMT60375.1"/>
    <property type="molecule type" value="Genomic_DNA"/>
</dbReference>
<keyword evidence="1" id="KW-0472">Membrane</keyword>
<keyword evidence="3" id="KW-1185">Reference proteome</keyword>
<evidence type="ECO:0000313" key="2">
    <source>
        <dbReference type="EMBL" id="KMT60375.1"/>
    </source>
</evidence>
<sequence length="57" mass="6525">MKSEIKTMTKDEIKINPIKKLPSTGDYDNKISQPFGIILVMGGILTLIHPFLRRRNL</sequence>
<organism evidence="2 3">
    <name type="scientific">Listeria fleischmannii 1991</name>
    <dbReference type="NCBI Taxonomy" id="1430899"/>
    <lineage>
        <taxon>Bacteria</taxon>
        <taxon>Bacillati</taxon>
        <taxon>Bacillota</taxon>
        <taxon>Bacilli</taxon>
        <taxon>Bacillales</taxon>
        <taxon>Listeriaceae</taxon>
        <taxon>Listeria</taxon>
    </lineage>
</organism>